<comment type="caution">
    <text evidence="1">The sequence shown here is derived from an EMBL/GenBank/DDBJ whole genome shotgun (WGS) entry which is preliminary data.</text>
</comment>
<evidence type="ECO:0000313" key="3">
    <source>
        <dbReference type="Proteomes" id="UP000443070"/>
    </source>
</evidence>
<reference evidence="3 4" key="1">
    <citation type="journal article" date="2019" name="Nat. Med.">
        <title>A library of human gut bacterial isolates paired with longitudinal multiomics data enables mechanistic microbiome research.</title>
        <authorList>
            <person name="Poyet M."/>
            <person name="Groussin M."/>
            <person name="Gibbons S.M."/>
            <person name="Avila-Pacheco J."/>
            <person name="Jiang X."/>
            <person name="Kearney S.M."/>
            <person name="Perrotta A.R."/>
            <person name="Berdy B."/>
            <person name="Zhao S."/>
            <person name="Lieberman T.D."/>
            <person name="Swanson P.K."/>
            <person name="Smith M."/>
            <person name="Roesemann S."/>
            <person name="Alexander J.E."/>
            <person name="Rich S.A."/>
            <person name="Livny J."/>
            <person name="Vlamakis H."/>
            <person name="Clish C."/>
            <person name="Bullock K."/>
            <person name="Deik A."/>
            <person name="Scott J."/>
            <person name="Pierce K.A."/>
            <person name="Xavier R.J."/>
            <person name="Alm E.J."/>
        </authorList>
    </citation>
    <scope>NUCLEOTIDE SEQUENCE [LARGE SCALE GENOMIC DNA]</scope>
    <source>
        <strain evidence="1 4">BIOML-A13</strain>
        <strain evidence="2 3">BIOML-A3</strain>
    </source>
</reference>
<organism evidence="1 4">
    <name type="scientific">Phascolarctobacterium faecium</name>
    <dbReference type="NCBI Taxonomy" id="33025"/>
    <lineage>
        <taxon>Bacteria</taxon>
        <taxon>Bacillati</taxon>
        <taxon>Bacillota</taxon>
        <taxon>Negativicutes</taxon>
        <taxon>Acidaminococcales</taxon>
        <taxon>Acidaminococcaceae</taxon>
        <taxon>Phascolarctobacterium</taxon>
    </lineage>
</organism>
<dbReference type="InterPro" id="IPR018755">
    <property type="entry name" value="Phage_Mu_Gp48"/>
</dbReference>
<dbReference type="Pfam" id="PF10076">
    <property type="entry name" value="Phage_Mu_Gp48"/>
    <property type="match status" value="1"/>
</dbReference>
<dbReference type="AlphaFoldDB" id="A0A7X3BWG5"/>
<protein>
    <submittedName>
        <fullName evidence="1">DUF2313 domain-containing protein</fullName>
    </submittedName>
</protein>
<evidence type="ECO:0000313" key="4">
    <source>
        <dbReference type="Proteomes" id="UP000484547"/>
    </source>
</evidence>
<dbReference type="EMBL" id="WNBW01000013">
    <property type="protein sequence ID" value="MTU04933.1"/>
    <property type="molecule type" value="Genomic_DNA"/>
</dbReference>
<dbReference type="OrthoDB" id="1629754at2"/>
<keyword evidence="3" id="KW-1185">Reference proteome</keyword>
<accession>A0A7X3BWG5</accession>
<dbReference type="Proteomes" id="UP000484547">
    <property type="component" value="Unassembled WGS sequence"/>
</dbReference>
<proteinExistence type="predicted"/>
<gene>
    <name evidence="1" type="ORF">GMD11_10805</name>
    <name evidence="2" type="ORF">GMD18_11115</name>
</gene>
<dbReference type="EMBL" id="WNBM01000010">
    <property type="protein sequence ID" value="MTT76743.1"/>
    <property type="molecule type" value="Genomic_DNA"/>
</dbReference>
<dbReference type="Proteomes" id="UP000443070">
    <property type="component" value="Unassembled WGS sequence"/>
</dbReference>
<evidence type="ECO:0000313" key="1">
    <source>
        <dbReference type="EMBL" id="MTT76743.1"/>
    </source>
</evidence>
<evidence type="ECO:0000313" key="2">
    <source>
        <dbReference type="EMBL" id="MTU04933.1"/>
    </source>
</evidence>
<sequence length="202" mass="22833">MKAKEYTLKALNSIYRSDPWVQQLYNAAGIYADNISEVLDVVFSNYFFDTADLNTVKRFEREMSIIPLSTQSIEERRKIIESKWKANGKASIALLQSVADAWYKDGIVIDFVDGKLLYEVQSGYIMLNLKYIVELLNEKKPAHLGYFFRNIMSAEGKIRVAGVVSCGNTTNIPADLDISIEIDDSVVSAVGFVRLCNLIEIR</sequence>
<name>A0A7X3BWG5_9FIRM</name>
<dbReference type="RefSeq" id="WP_149877333.1">
    <property type="nucleotide sequence ID" value="NZ_WNBG01000013.1"/>
</dbReference>